<comment type="caution">
    <text evidence="7">The sequence shown here is derived from an EMBL/GenBank/DDBJ whole genome shotgun (WGS) entry which is preliminary data.</text>
</comment>
<evidence type="ECO:0000259" key="6">
    <source>
        <dbReference type="PROSITE" id="PS50850"/>
    </source>
</evidence>
<evidence type="ECO:0000256" key="2">
    <source>
        <dbReference type="ARBA" id="ARBA00022692"/>
    </source>
</evidence>
<dbReference type="PROSITE" id="PS50850">
    <property type="entry name" value="MFS"/>
    <property type="match status" value="1"/>
</dbReference>
<proteinExistence type="predicted"/>
<dbReference type="PANTHER" id="PTHR43826">
    <property type="entry name" value="GLUCOSE-6-PHOSPHATE EXCHANGER SLC37A4"/>
    <property type="match status" value="1"/>
</dbReference>
<accession>A0ABQ9E7R7</accession>
<keyword evidence="3 5" id="KW-1133">Transmembrane helix</keyword>
<dbReference type="InterPro" id="IPR051337">
    <property type="entry name" value="OPA_Antiporter"/>
</dbReference>
<keyword evidence="8" id="KW-1185">Reference proteome</keyword>
<feature type="transmembrane region" description="Helical" evidence="5">
    <location>
        <begin position="40"/>
        <end position="60"/>
    </location>
</feature>
<feature type="domain" description="Major facilitator superfamily (MFS) profile" evidence="6">
    <location>
        <begin position="1"/>
        <end position="66"/>
    </location>
</feature>
<feature type="transmembrane region" description="Helical" evidence="5">
    <location>
        <begin position="12"/>
        <end position="34"/>
    </location>
</feature>
<evidence type="ECO:0000256" key="4">
    <source>
        <dbReference type="ARBA" id="ARBA00023136"/>
    </source>
</evidence>
<evidence type="ECO:0000313" key="8">
    <source>
        <dbReference type="Proteomes" id="UP001217089"/>
    </source>
</evidence>
<evidence type="ECO:0000313" key="7">
    <source>
        <dbReference type="EMBL" id="KAJ8299816.1"/>
    </source>
</evidence>
<evidence type="ECO:0000256" key="3">
    <source>
        <dbReference type="ARBA" id="ARBA00022989"/>
    </source>
</evidence>
<dbReference type="PANTHER" id="PTHR43826:SF3">
    <property type="entry name" value="GLUCOSE-6-PHOSPHATE EXCHANGER SLC37A4"/>
    <property type="match status" value="1"/>
</dbReference>
<dbReference type="SUPFAM" id="SSF103473">
    <property type="entry name" value="MFS general substrate transporter"/>
    <property type="match status" value="1"/>
</dbReference>
<dbReference type="InterPro" id="IPR020846">
    <property type="entry name" value="MFS_dom"/>
</dbReference>
<dbReference type="Proteomes" id="UP001217089">
    <property type="component" value="Unassembled WGS sequence"/>
</dbReference>
<evidence type="ECO:0000256" key="5">
    <source>
        <dbReference type="SAM" id="Phobius"/>
    </source>
</evidence>
<dbReference type="EMBL" id="JARBDR010000921">
    <property type="protein sequence ID" value="KAJ8299816.1"/>
    <property type="molecule type" value="Genomic_DNA"/>
</dbReference>
<dbReference type="InterPro" id="IPR036259">
    <property type="entry name" value="MFS_trans_sf"/>
</dbReference>
<comment type="subcellular location">
    <subcellularLocation>
        <location evidence="1">Endomembrane system</location>
        <topology evidence="1">Multi-pass membrane protein</topology>
    </subcellularLocation>
</comment>
<reference evidence="7 8" key="1">
    <citation type="submission" date="2022-12" db="EMBL/GenBank/DDBJ databases">
        <title>Chromosome-level genome of Tegillarca granosa.</title>
        <authorList>
            <person name="Kim J."/>
        </authorList>
    </citation>
    <scope>NUCLEOTIDE SEQUENCE [LARGE SCALE GENOMIC DNA]</scope>
    <source>
        <strain evidence="7">Teg-2019</strain>
        <tissue evidence="7">Adductor muscle</tissue>
    </source>
</reference>
<evidence type="ECO:0000256" key="1">
    <source>
        <dbReference type="ARBA" id="ARBA00004127"/>
    </source>
</evidence>
<name>A0ABQ9E7R7_TEGGR</name>
<keyword evidence="4 5" id="KW-0472">Membrane</keyword>
<dbReference type="Gene3D" id="1.20.1250.20">
    <property type="entry name" value="MFS general substrate transporter like domains"/>
    <property type="match status" value="1"/>
</dbReference>
<organism evidence="7 8">
    <name type="scientific">Tegillarca granosa</name>
    <name type="common">Malaysian cockle</name>
    <name type="synonym">Anadara granosa</name>
    <dbReference type="NCBI Taxonomy" id="220873"/>
    <lineage>
        <taxon>Eukaryota</taxon>
        <taxon>Metazoa</taxon>
        <taxon>Spiralia</taxon>
        <taxon>Lophotrochozoa</taxon>
        <taxon>Mollusca</taxon>
        <taxon>Bivalvia</taxon>
        <taxon>Autobranchia</taxon>
        <taxon>Pteriomorphia</taxon>
        <taxon>Arcoida</taxon>
        <taxon>Arcoidea</taxon>
        <taxon>Arcidae</taxon>
        <taxon>Tegillarca</taxon>
    </lineage>
</organism>
<protein>
    <recommendedName>
        <fullName evidence="6">Major facilitator superfamily (MFS) profile domain-containing protein</fullName>
    </recommendedName>
</protein>
<gene>
    <name evidence="7" type="ORF">KUTeg_023876</name>
</gene>
<keyword evidence="2 5" id="KW-0812">Transmembrane</keyword>
<sequence length="81" mass="9085">MEIAPEHMAGTSHALAGLFSNVGMMLAGFPLTYVAKIYDWQTTFLLLGTVVLVTVIYLVFKIKKELSNFPAEKYRKVIFLS</sequence>